<sequence>MDVKMVGATLVVLAVLGFLFFEYEKRSLTRRLERLMEAQDFRGCLALLAEPVTRTVFPRYNRRFLELSCHLGLDNLAEAERLCSEMLAMRLTPEQRTVTLAKAFNVAVEREDRETAARRLAQIEELDDGALAQESRETFDVLLNGSSAYVESMKRRLRNADQGTAARLCYLLSVQYANRGDDTAAEQYLDRAGSCFDAPVEG</sequence>
<organism evidence="2 3">
    <name type="scientific">Kribbibacterium absianum</name>
    <dbReference type="NCBI Taxonomy" id="3044210"/>
    <lineage>
        <taxon>Bacteria</taxon>
        <taxon>Bacillati</taxon>
        <taxon>Actinomycetota</taxon>
        <taxon>Coriobacteriia</taxon>
        <taxon>Coriobacteriales</taxon>
        <taxon>Kribbibacteriaceae</taxon>
        <taxon>Kribbibacterium</taxon>
    </lineage>
</organism>
<proteinExistence type="predicted"/>
<evidence type="ECO:0000313" key="2">
    <source>
        <dbReference type="EMBL" id="MDJ1129516.1"/>
    </source>
</evidence>
<keyword evidence="1" id="KW-1133">Transmembrane helix</keyword>
<reference evidence="2" key="1">
    <citation type="submission" date="2023-05" db="EMBL/GenBank/DDBJ databases">
        <title>[olsenella] sp. nov., isolated from a pig farm feces dump.</title>
        <authorList>
            <person name="Chang Y.-H."/>
        </authorList>
    </citation>
    <scope>NUCLEOTIDE SEQUENCE</scope>
    <source>
        <strain evidence="2">YH-ols2217</strain>
    </source>
</reference>
<evidence type="ECO:0000256" key="1">
    <source>
        <dbReference type="SAM" id="Phobius"/>
    </source>
</evidence>
<name>A0ABT6ZKC7_9ACTN</name>
<comment type="caution">
    <text evidence="2">The sequence shown here is derived from an EMBL/GenBank/DDBJ whole genome shotgun (WGS) entry which is preliminary data.</text>
</comment>
<dbReference type="Proteomes" id="UP001431693">
    <property type="component" value="Unassembled WGS sequence"/>
</dbReference>
<accession>A0ABT6ZKC7</accession>
<keyword evidence="1" id="KW-0472">Membrane</keyword>
<gene>
    <name evidence="2" type="ORF">QJ043_05405</name>
</gene>
<feature type="transmembrane region" description="Helical" evidence="1">
    <location>
        <begin position="6"/>
        <end position="23"/>
    </location>
</feature>
<keyword evidence="1" id="KW-0812">Transmembrane</keyword>
<protein>
    <recommendedName>
        <fullName evidence="4">Tetratricopeptide repeat protein</fullName>
    </recommendedName>
</protein>
<dbReference type="RefSeq" id="WP_283713697.1">
    <property type="nucleotide sequence ID" value="NZ_JASJEW010000006.1"/>
</dbReference>
<dbReference type="EMBL" id="JASJEX010000002">
    <property type="protein sequence ID" value="MDJ1129516.1"/>
    <property type="molecule type" value="Genomic_DNA"/>
</dbReference>
<evidence type="ECO:0000313" key="3">
    <source>
        <dbReference type="Proteomes" id="UP001431693"/>
    </source>
</evidence>
<evidence type="ECO:0008006" key="4">
    <source>
        <dbReference type="Google" id="ProtNLM"/>
    </source>
</evidence>
<keyword evidence="3" id="KW-1185">Reference proteome</keyword>